<evidence type="ECO:0000313" key="5">
    <source>
        <dbReference type="Proteomes" id="UP001058461"/>
    </source>
</evidence>
<dbReference type="RefSeq" id="WP_255853445.1">
    <property type="nucleotide sequence ID" value="NZ_CP073347.1"/>
</dbReference>
<name>A0ABY5HJH2_9GAMM</name>
<evidence type="ECO:0000256" key="1">
    <source>
        <dbReference type="ARBA" id="ARBA00022723"/>
    </source>
</evidence>
<accession>A0ABY5HJH2</accession>
<evidence type="ECO:0000313" key="4">
    <source>
        <dbReference type="EMBL" id="UTW11405.1"/>
    </source>
</evidence>
<dbReference type="EMBL" id="CP073347">
    <property type="protein sequence ID" value="UTW11405.1"/>
    <property type="molecule type" value="Genomic_DNA"/>
</dbReference>
<proteinExistence type="predicted"/>
<protein>
    <submittedName>
        <fullName evidence="4">Sulfatase-like hydrolase/transferase</fullName>
    </submittedName>
</protein>
<keyword evidence="1" id="KW-0479">Metal-binding</keyword>
<keyword evidence="2" id="KW-0378">Hydrolase</keyword>
<evidence type="ECO:0000256" key="2">
    <source>
        <dbReference type="ARBA" id="ARBA00022801"/>
    </source>
</evidence>
<reference evidence="4" key="1">
    <citation type="submission" date="2021-04" db="EMBL/GenBank/DDBJ databases">
        <title>Oceanospirillales bacteria with DddD are important DMSP degraders in coastal seawater.</title>
        <authorList>
            <person name="Liu J."/>
        </authorList>
    </citation>
    <scope>NUCLEOTIDE SEQUENCE</scope>
    <source>
        <strain evidence="4">D13-1</strain>
    </source>
</reference>
<dbReference type="Proteomes" id="UP001058461">
    <property type="component" value="Chromosome"/>
</dbReference>
<dbReference type="InterPro" id="IPR000917">
    <property type="entry name" value="Sulfatase_N"/>
</dbReference>
<dbReference type="SUPFAM" id="SSF53649">
    <property type="entry name" value="Alkaline phosphatase-like"/>
    <property type="match status" value="1"/>
</dbReference>
<dbReference type="InterPro" id="IPR017850">
    <property type="entry name" value="Alkaline_phosphatase_core_sf"/>
</dbReference>
<dbReference type="PANTHER" id="PTHR45953">
    <property type="entry name" value="IDURONATE 2-SULFATASE"/>
    <property type="match status" value="1"/>
</dbReference>
<sequence length="509" mass="56580">MSRRPNIVFITSDQHRGDCFGFEGRAVKTPHLDELARAGTRFDACITPSVVCQPARAAILTGQLPRTNGVHDNGIDLETAVGEKGFAGSLAAAGYETAFIGKAHFSTYHTFEPTGRPECIKSSASYGDDWYGPYMGFQHVELMMIGHNWFLPPKPPEGLHYERWFYADGQGERKNGLYGCRLEPDVGAAQTWHSALPVAWHNSTWTGDRAVEYIKGEHEKPFCLWVSLPDPHHPFDAPEPWSRMHDPLLVDLPVHRARDLEQRPWWHRAAIETKPKGTAEVVATRQAYSRVEPQSDLQLRHMIANYYGMISLVDHQVGRILIALEEAGIADDTLVVFSSDHGEMLGDHGLVLKGPMHYEGVLRVGMIVRGPGVPAGKRVADPVSTLDLAPTFSDYAGAPPLHNYHGHSLRPLIETDSASRDCALNEWELLPSRVGVPLSLRTVRTRRHKLTLEAVSGAGELYDLENDPHEMNNLFDDPAAASVRRELEAMLQNRPDDMRPELSIPVGTA</sequence>
<gene>
    <name evidence="4" type="ORF">KDW95_19430</name>
</gene>
<evidence type="ECO:0000259" key="3">
    <source>
        <dbReference type="Pfam" id="PF00884"/>
    </source>
</evidence>
<dbReference type="Pfam" id="PF00884">
    <property type="entry name" value="Sulfatase"/>
    <property type="match status" value="1"/>
</dbReference>
<dbReference type="Gene3D" id="3.40.720.10">
    <property type="entry name" value="Alkaline Phosphatase, subunit A"/>
    <property type="match status" value="1"/>
</dbReference>
<keyword evidence="5" id="KW-1185">Reference proteome</keyword>
<feature type="domain" description="Sulfatase N-terminal" evidence="3">
    <location>
        <begin position="5"/>
        <end position="398"/>
    </location>
</feature>
<dbReference type="PANTHER" id="PTHR45953:SF1">
    <property type="entry name" value="IDURONATE 2-SULFATASE"/>
    <property type="match status" value="1"/>
</dbReference>
<organism evidence="4 5">
    <name type="scientific">Marinobacterium rhizophilum</name>
    <dbReference type="NCBI Taxonomy" id="420402"/>
    <lineage>
        <taxon>Bacteria</taxon>
        <taxon>Pseudomonadati</taxon>
        <taxon>Pseudomonadota</taxon>
        <taxon>Gammaproteobacteria</taxon>
        <taxon>Oceanospirillales</taxon>
        <taxon>Oceanospirillaceae</taxon>
        <taxon>Marinobacterium</taxon>
    </lineage>
</organism>